<comment type="similarity">
    <text evidence="1 3">Belongs to the GST superfamily. Omega family.</text>
</comment>
<dbReference type="GO" id="GO:0006749">
    <property type="term" value="P:glutathione metabolic process"/>
    <property type="evidence" value="ECO:0007669"/>
    <property type="project" value="UniProtKB-UniRule"/>
</dbReference>
<keyword evidence="7" id="KW-1185">Reference proteome</keyword>
<dbReference type="EMBL" id="WNTK01015224">
    <property type="protein sequence ID" value="KAG9461921.1"/>
    <property type="molecule type" value="Genomic_DNA"/>
</dbReference>
<name>A0A8J6EBY5_ELECQ</name>
<dbReference type="InterPro" id="IPR050983">
    <property type="entry name" value="GST_Omega/HSP26"/>
</dbReference>
<accession>A0A8J6EBY5</accession>
<evidence type="ECO:0000256" key="2">
    <source>
        <dbReference type="ARBA" id="ARBA00047960"/>
    </source>
</evidence>
<feature type="signal peptide" evidence="4">
    <location>
        <begin position="1"/>
        <end position="18"/>
    </location>
</feature>
<dbReference type="PROSITE" id="PS50404">
    <property type="entry name" value="GST_NTER"/>
    <property type="match status" value="1"/>
</dbReference>
<dbReference type="InterPro" id="IPR036249">
    <property type="entry name" value="Thioredoxin-like_sf"/>
</dbReference>
<dbReference type="InterPro" id="IPR005442">
    <property type="entry name" value="GST_omega"/>
</dbReference>
<keyword evidence="3" id="KW-0808">Transferase</keyword>
<dbReference type="SUPFAM" id="SSF52833">
    <property type="entry name" value="Thioredoxin-like"/>
    <property type="match status" value="1"/>
</dbReference>
<dbReference type="PANTHER" id="PTHR43968:SF6">
    <property type="entry name" value="GLUTATHIONE S-TRANSFERASE OMEGA"/>
    <property type="match status" value="1"/>
</dbReference>
<dbReference type="EC" id="2.5.1.18" evidence="3"/>
<dbReference type="Gene3D" id="3.40.30.10">
    <property type="entry name" value="Glutaredoxin"/>
    <property type="match status" value="1"/>
</dbReference>
<evidence type="ECO:0000256" key="1">
    <source>
        <dbReference type="ARBA" id="ARBA00011067"/>
    </source>
</evidence>
<feature type="non-terminal residue" evidence="6">
    <location>
        <position position="1"/>
    </location>
</feature>
<sequence>LLFCYLHTKLIYFVSGSADPGPVPDGVIRLYGMRFCPYVQRARLVLIFKEIKHEVVNINLKNKPDWLFEKHPLGLVPSLETPDGKIIYDSPIVCDYLDEAYPGNKLTPEDPYEKAQQKMLLEHFNTELIKKNTPYFGGKSISMIDYMLWPWFERLHMSDVTE</sequence>
<dbReference type="EC" id="1.20.4.2" evidence="3"/>
<dbReference type="Gene3D" id="1.20.1050.10">
    <property type="match status" value="1"/>
</dbReference>
<evidence type="ECO:0000256" key="4">
    <source>
        <dbReference type="SAM" id="SignalP"/>
    </source>
</evidence>
<dbReference type="FunFam" id="3.40.30.10:FF:000123">
    <property type="entry name" value="Glutathione transferase o1"/>
    <property type="match status" value="1"/>
</dbReference>
<dbReference type="InterPro" id="IPR036282">
    <property type="entry name" value="Glutathione-S-Trfase_C_sf"/>
</dbReference>
<keyword evidence="4" id="KW-0732">Signal</keyword>
<organism evidence="6 7">
    <name type="scientific">Eleutherodactylus coqui</name>
    <name type="common">Puerto Rican coqui</name>
    <dbReference type="NCBI Taxonomy" id="57060"/>
    <lineage>
        <taxon>Eukaryota</taxon>
        <taxon>Metazoa</taxon>
        <taxon>Chordata</taxon>
        <taxon>Craniata</taxon>
        <taxon>Vertebrata</taxon>
        <taxon>Euteleostomi</taxon>
        <taxon>Amphibia</taxon>
        <taxon>Batrachia</taxon>
        <taxon>Anura</taxon>
        <taxon>Neobatrachia</taxon>
        <taxon>Hyloidea</taxon>
        <taxon>Eleutherodactylidae</taxon>
        <taxon>Eleutherodactylinae</taxon>
        <taxon>Eleutherodactylus</taxon>
        <taxon>Eleutherodactylus</taxon>
    </lineage>
</organism>
<gene>
    <name evidence="6" type="ORF">GDO78_015395</name>
</gene>
<protein>
    <recommendedName>
        <fullName evidence="3">Glutathione S-transferase omega</fullName>
        <shortName evidence="3">GSTO</shortName>
        <ecNumber evidence="3">1.20.4.2</ecNumber>
        <ecNumber evidence="3">1.8.5.1</ecNumber>
        <ecNumber evidence="3">2.5.1.18</ecNumber>
    </recommendedName>
    <alternativeName>
        <fullName evidence="3">Glutathione-dependent dehydroascorbate reductase</fullName>
    </alternativeName>
    <alternativeName>
        <fullName evidence="3">Monomethylarsonic acid reductase</fullName>
    </alternativeName>
</protein>
<comment type="function">
    <text evidence="3">Exhibits glutathione-dependent thiol transferase activity. Has high dehydroascorbate reductase activity and may contribute to the recycling of ascorbic acid. Participates in the biotransformation of inorganic arsenic and reduces monomethylarsonic acid (MMA).</text>
</comment>
<dbReference type="AlphaFoldDB" id="A0A8J6EBY5"/>
<dbReference type="GO" id="GO:0050610">
    <property type="term" value="F:methylarsonate reductase activity"/>
    <property type="evidence" value="ECO:0007669"/>
    <property type="project" value="UniProtKB-UniRule"/>
</dbReference>
<proteinExistence type="inferred from homology"/>
<dbReference type="GO" id="GO:0045174">
    <property type="term" value="F:glutathione dehydrogenase (ascorbate) activity"/>
    <property type="evidence" value="ECO:0007669"/>
    <property type="project" value="UniProtKB-UniRule"/>
</dbReference>
<dbReference type="OrthoDB" id="4951845at2759"/>
<comment type="caution">
    <text evidence="6">The sequence shown here is derived from an EMBL/GenBank/DDBJ whole genome shotgun (WGS) entry which is preliminary data.</text>
</comment>
<evidence type="ECO:0000313" key="7">
    <source>
        <dbReference type="Proteomes" id="UP000770717"/>
    </source>
</evidence>
<evidence type="ECO:0000259" key="5">
    <source>
        <dbReference type="PROSITE" id="PS50404"/>
    </source>
</evidence>
<comment type="catalytic activity">
    <reaction evidence="2 3">
        <text>RX + glutathione = an S-substituted glutathione + a halide anion + H(+)</text>
        <dbReference type="Rhea" id="RHEA:16437"/>
        <dbReference type="ChEBI" id="CHEBI:15378"/>
        <dbReference type="ChEBI" id="CHEBI:16042"/>
        <dbReference type="ChEBI" id="CHEBI:17792"/>
        <dbReference type="ChEBI" id="CHEBI:57925"/>
        <dbReference type="ChEBI" id="CHEBI:90779"/>
        <dbReference type="EC" id="2.5.1.18"/>
    </reaction>
</comment>
<dbReference type="GO" id="GO:0005737">
    <property type="term" value="C:cytoplasm"/>
    <property type="evidence" value="ECO:0007669"/>
    <property type="project" value="InterPro"/>
</dbReference>
<dbReference type="PANTHER" id="PTHR43968">
    <property type="match status" value="1"/>
</dbReference>
<keyword evidence="3" id="KW-0560">Oxidoreductase</keyword>
<dbReference type="EC" id="1.8.5.1" evidence="3"/>
<dbReference type="Pfam" id="PF13417">
    <property type="entry name" value="GST_N_3"/>
    <property type="match status" value="1"/>
</dbReference>
<dbReference type="Proteomes" id="UP000770717">
    <property type="component" value="Unassembled WGS sequence"/>
</dbReference>
<dbReference type="PRINTS" id="PR01625">
    <property type="entry name" value="GSTRNSFRASEO"/>
</dbReference>
<dbReference type="GO" id="GO:0004364">
    <property type="term" value="F:glutathione transferase activity"/>
    <property type="evidence" value="ECO:0007669"/>
    <property type="project" value="UniProtKB-UniRule"/>
</dbReference>
<feature type="domain" description="GST N-terminal" evidence="5">
    <location>
        <begin position="26"/>
        <end position="105"/>
    </location>
</feature>
<dbReference type="SFLD" id="SFLDG00358">
    <property type="entry name" value="Main_(cytGST)"/>
    <property type="match status" value="1"/>
</dbReference>
<evidence type="ECO:0000256" key="3">
    <source>
        <dbReference type="RuleBase" id="RU368071"/>
    </source>
</evidence>
<comment type="catalytic activity">
    <reaction evidence="3">
        <text>L-dehydroascorbate + 2 glutathione = glutathione disulfide + L-ascorbate</text>
        <dbReference type="Rhea" id="RHEA:24424"/>
        <dbReference type="ChEBI" id="CHEBI:38290"/>
        <dbReference type="ChEBI" id="CHEBI:57925"/>
        <dbReference type="ChEBI" id="CHEBI:58297"/>
        <dbReference type="ChEBI" id="CHEBI:58539"/>
        <dbReference type="EC" id="1.8.5.1"/>
    </reaction>
</comment>
<comment type="catalytic activity">
    <reaction evidence="3">
        <text>methylarsonate + 2 glutathione + H(+) = methylarsonous acid + glutathione disulfide + H2O</text>
        <dbReference type="Rhea" id="RHEA:15969"/>
        <dbReference type="ChEBI" id="CHEBI:15377"/>
        <dbReference type="ChEBI" id="CHEBI:15378"/>
        <dbReference type="ChEBI" id="CHEBI:17826"/>
        <dbReference type="ChEBI" id="CHEBI:33409"/>
        <dbReference type="ChEBI" id="CHEBI:57925"/>
        <dbReference type="ChEBI" id="CHEBI:58297"/>
        <dbReference type="EC" id="1.20.4.2"/>
    </reaction>
</comment>
<dbReference type="SUPFAM" id="SSF47616">
    <property type="entry name" value="GST C-terminal domain-like"/>
    <property type="match status" value="1"/>
</dbReference>
<feature type="chain" id="PRO_5035246931" description="Glutathione S-transferase omega" evidence="4">
    <location>
        <begin position="19"/>
        <end position="162"/>
    </location>
</feature>
<dbReference type="SFLD" id="SFLDS00019">
    <property type="entry name" value="Glutathione_Transferase_(cytos"/>
    <property type="match status" value="1"/>
</dbReference>
<evidence type="ECO:0000313" key="6">
    <source>
        <dbReference type="EMBL" id="KAG9461921.1"/>
    </source>
</evidence>
<reference evidence="6" key="1">
    <citation type="thesis" date="2020" institute="ProQuest LLC" country="789 East Eisenhower Parkway, Ann Arbor, MI, USA">
        <title>Comparative Genomics and Chromosome Evolution.</title>
        <authorList>
            <person name="Mudd A.B."/>
        </authorList>
    </citation>
    <scope>NUCLEOTIDE SEQUENCE</scope>
    <source>
        <strain evidence="6">HN-11 Male</strain>
        <tissue evidence="6">Kidney and liver</tissue>
    </source>
</reference>
<dbReference type="InterPro" id="IPR040079">
    <property type="entry name" value="Glutathione_S-Trfase"/>
</dbReference>
<dbReference type="InterPro" id="IPR004045">
    <property type="entry name" value="Glutathione_S-Trfase_N"/>
</dbReference>